<gene>
    <name evidence="2" type="ORF">IV64_GL001666</name>
</gene>
<organism evidence="2 3">
    <name type="scientific">Lactiplantibacillus xiangfangensis</name>
    <dbReference type="NCBI Taxonomy" id="942150"/>
    <lineage>
        <taxon>Bacteria</taxon>
        <taxon>Bacillati</taxon>
        <taxon>Bacillota</taxon>
        <taxon>Bacilli</taxon>
        <taxon>Lactobacillales</taxon>
        <taxon>Lactobacillaceae</taxon>
        <taxon>Lactiplantibacillus</taxon>
    </lineage>
</organism>
<dbReference type="InterPro" id="IPR036597">
    <property type="entry name" value="Fido-like_dom_sf"/>
</dbReference>
<accession>A0A0R2MKZ7</accession>
<dbReference type="EMBL" id="JQCL01000015">
    <property type="protein sequence ID" value="KRO14372.1"/>
    <property type="molecule type" value="Genomic_DNA"/>
</dbReference>
<comment type="caution">
    <text evidence="2">The sequence shown here is derived from an EMBL/GenBank/DDBJ whole genome shotgun (WGS) entry which is preliminary data.</text>
</comment>
<keyword evidence="3" id="KW-1185">Reference proteome</keyword>
<sequence length="223" mass="25156">MTYPDKYQMTIKQAKFFAHKNLVNLIYDNSKFEGTQTTLPQTQTIVDGMSVAGVSTDDVVTIVTLKRAWQFVIANAQPYTIEISNKINAKVAAADSLDPGNFRTENVSIDGTDYVPPILSTEEITTTIQQILSPKDVASESMTDKLLKLLLTMMRSQFYWDGNKRTAFLTVNYLAINAGIGLFNVSENQLPTFNTLLSHFYTTNEPHELMDWLYQNCIYGLKL</sequence>
<dbReference type="STRING" id="942150.IV64_GL001666"/>
<dbReference type="Gene3D" id="1.10.3290.10">
    <property type="entry name" value="Fido-like domain"/>
    <property type="match status" value="1"/>
</dbReference>
<evidence type="ECO:0000259" key="1">
    <source>
        <dbReference type="PROSITE" id="PS51459"/>
    </source>
</evidence>
<name>A0A0R2MKZ7_9LACO</name>
<dbReference type="PATRIC" id="fig|942150.3.peg.1717"/>
<dbReference type="PROSITE" id="PS51459">
    <property type="entry name" value="FIDO"/>
    <property type="match status" value="1"/>
</dbReference>
<evidence type="ECO:0000313" key="3">
    <source>
        <dbReference type="Proteomes" id="UP000051783"/>
    </source>
</evidence>
<dbReference type="AlphaFoldDB" id="A0A0R2MKZ7"/>
<proteinExistence type="predicted"/>
<reference evidence="2 3" key="1">
    <citation type="journal article" date="2015" name="Genome Announc.">
        <title>Expanding the biotechnology potential of lactobacilli through comparative genomics of 213 strains and associated genera.</title>
        <authorList>
            <person name="Sun Z."/>
            <person name="Harris H.M."/>
            <person name="McCann A."/>
            <person name="Guo C."/>
            <person name="Argimon S."/>
            <person name="Zhang W."/>
            <person name="Yang X."/>
            <person name="Jeffery I.B."/>
            <person name="Cooney J.C."/>
            <person name="Kagawa T.F."/>
            <person name="Liu W."/>
            <person name="Song Y."/>
            <person name="Salvetti E."/>
            <person name="Wrobel A."/>
            <person name="Rasinkangas P."/>
            <person name="Parkhill J."/>
            <person name="Rea M.C."/>
            <person name="O'Sullivan O."/>
            <person name="Ritari J."/>
            <person name="Douillard F.P."/>
            <person name="Paul Ross R."/>
            <person name="Yang R."/>
            <person name="Briner A.E."/>
            <person name="Felis G.E."/>
            <person name="de Vos W.M."/>
            <person name="Barrangou R."/>
            <person name="Klaenhammer T.R."/>
            <person name="Caufield P.W."/>
            <person name="Cui Y."/>
            <person name="Zhang H."/>
            <person name="O'Toole P.W."/>
        </authorList>
    </citation>
    <scope>NUCLEOTIDE SEQUENCE [LARGE SCALE GENOMIC DNA]</scope>
    <source>
        <strain evidence="2 3">LMG 26013</strain>
    </source>
</reference>
<dbReference type="SUPFAM" id="SSF140931">
    <property type="entry name" value="Fic-like"/>
    <property type="match status" value="1"/>
</dbReference>
<dbReference type="RefSeq" id="WP_057705492.1">
    <property type="nucleotide sequence ID" value="NZ_JQCL01000015.1"/>
</dbReference>
<dbReference type="Proteomes" id="UP000051783">
    <property type="component" value="Unassembled WGS sequence"/>
</dbReference>
<protein>
    <submittedName>
        <fullName evidence="2">Filamentation induced by cAMP protein fic</fullName>
    </submittedName>
</protein>
<feature type="domain" description="Fido" evidence="1">
    <location>
        <begin position="79"/>
        <end position="215"/>
    </location>
</feature>
<dbReference type="OrthoDB" id="9807853at2"/>
<dbReference type="InterPro" id="IPR003812">
    <property type="entry name" value="Fido"/>
</dbReference>
<evidence type="ECO:0000313" key="2">
    <source>
        <dbReference type="EMBL" id="KRO14372.1"/>
    </source>
</evidence>
<dbReference type="Pfam" id="PF02661">
    <property type="entry name" value="Fic"/>
    <property type="match status" value="1"/>
</dbReference>